<dbReference type="EMBL" id="MU855567">
    <property type="protein sequence ID" value="KAK3901610.1"/>
    <property type="molecule type" value="Genomic_DNA"/>
</dbReference>
<dbReference type="Proteomes" id="UP001303889">
    <property type="component" value="Unassembled WGS sequence"/>
</dbReference>
<accession>A0AAN6RSR5</accession>
<keyword evidence="2" id="KW-1185">Reference proteome</keyword>
<proteinExistence type="predicted"/>
<organism evidence="1 2">
    <name type="scientific">Staphylotrichum tortipilum</name>
    <dbReference type="NCBI Taxonomy" id="2831512"/>
    <lineage>
        <taxon>Eukaryota</taxon>
        <taxon>Fungi</taxon>
        <taxon>Dikarya</taxon>
        <taxon>Ascomycota</taxon>
        <taxon>Pezizomycotina</taxon>
        <taxon>Sordariomycetes</taxon>
        <taxon>Sordariomycetidae</taxon>
        <taxon>Sordariales</taxon>
        <taxon>Chaetomiaceae</taxon>
        <taxon>Staphylotrichum</taxon>
    </lineage>
</organism>
<sequence length="353" mass="39158">MNSLEAFERAGALPEGSLRCVPALKPPVFPIKVDPDLPSYWQDFTRASIFFLDDDLVLKLQTQYPVGQVNLPQEDMLVLISLAGFSAADLAEDTRLRMRGVPPCPNLVAEFDMEREGVGFSERLTPVTEVWADATKERRRRWAVEMTSAVAYLETIGLVPSHIDVRDLGIDKAGRLKLIGFATSDRKPSETAEDDDGKELDESLPLSPGRIYRRAMEGAHQRLACCLYYLLSGADVDSEIRSLTSVEEIRAFREKVRGGNYQLDQEAAAVSEVIQAAWMKRAGTVSFAQTAEDVRAALESLGIEVESELPPALSQGHYQALEARCREWADAQVLDPDWMGLDEFEAACEQAGF</sequence>
<evidence type="ECO:0000313" key="1">
    <source>
        <dbReference type="EMBL" id="KAK3901610.1"/>
    </source>
</evidence>
<reference evidence="1" key="2">
    <citation type="submission" date="2023-05" db="EMBL/GenBank/DDBJ databases">
        <authorList>
            <consortium name="Lawrence Berkeley National Laboratory"/>
            <person name="Steindorff A."/>
            <person name="Hensen N."/>
            <person name="Bonometti L."/>
            <person name="Westerberg I."/>
            <person name="Brannstrom I.O."/>
            <person name="Guillou S."/>
            <person name="Cros-Aarteil S."/>
            <person name="Calhoun S."/>
            <person name="Haridas S."/>
            <person name="Kuo A."/>
            <person name="Mondo S."/>
            <person name="Pangilinan J."/>
            <person name="Riley R."/>
            <person name="Labutti K."/>
            <person name="Andreopoulos B."/>
            <person name="Lipzen A."/>
            <person name="Chen C."/>
            <person name="Yanf M."/>
            <person name="Daum C."/>
            <person name="Ng V."/>
            <person name="Clum A."/>
            <person name="Ohm R."/>
            <person name="Martin F."/>
            <person name="Silar P."/>
            <person name="Natvig D."/>
            <person name="Lalanne C."/>
            <person name="Gautier V."/>
            <person name="Ament-Velasquez S.L."/>
            <person name="Kruys A."/>
            <person name="Hutchinson M.I."/>
            <person name="Powell A.J."/>
            <person name="Barry K."/>
            <person name="Miller A.N."/>
            <person name="Grigoriev I.V."/>
            <person name="Debuchy R."/>
            <person name="Gladieux P."/>
            <person name="Thoren M.H."/>
            <person name="Johannesson H."/>
        </authorList>
    </citation>
    <scope>NUCLEOTIDE SEQUENCE</scope>
    <source>
        <strain evidence="1">CBS 103.79</strain>
    </source>
</reference>
<dbReference type="GO" id="GO:0016301">
    <property type="term" value="F:kinase activity"/>
    <property type="evidence" value="ECO:0007669"/>
    <property type="project" value="UniProtKB-KW"/>
</dbReference>
<evidence type="ECO:0000313" key="2">
    <source>
        <dbReference type="Proteomes" id="UP001303889"/>
    </source>
</evidence>
<dbReference type="AlphaFoldDB" id="A0AAN6RSR5"/>
<protein>
    <submittedName>
        <fullName evidence="1">Kinase</fullName>
    </submittedName>
</protein>
<comment type="caution">
    <text evidence="1">The sequence shown here is derived from an EMBL/GenBank/DDBJ whole genome shotgun (WGS) entry which is preliminary data.</text>
</comment>
<gene>
    <name evidence="1" type="ORF">C8A05DRAFT_16221</name>
</gene>
<keyword evidence="1" id="KW-0808">Transferase</keyword>
<keyword evidence="1" id="KW-0418">Kinase</keyword>
<name>A0AAN6RSR5_9PEZI</name>
<reference evidence="1" key="1">
    <citation type="journal article" date="2023" name="Mol. Phylogenet. Evol.">
        <title>Genome-scale phylogeny and comparative genomics of the fungal order Sordariales.</title>
        <authorList>
            <person name="Hensen N."/>
            <person name="Bonometti L."/>
            <person name="Westerberg I."/>
            <person name="Brannstrom I.O."/>
            <person name="Guillou S."/>
            <person name="Cros-Aarteil S."/>
            <person name="Calhoun S."/>
            <person name="Haridas S."/>
            <person name="Kuo A."/>
            <person name="Mondo S."/>
            <person name="Pangilinan J."/>
            <person name="Riley R."/>
            <person name="LaButti K."/>
            <person name="Andreopoulos B."/>
            <person name="Lipzen A."/>
            <person name="Chen C."/>
            <person name="Yan M."/>
            <person name="Daum C."/>
            <person name="Ng V."/>
            <person name="Clum A."/>
            <person name="Steindorff A."/>
            <person name="Ohm R.A."/>
            <person name="Martin F."/>
            <person name="Silar P."/>
            <person name="Natvig D.O."/>
            <person name="Lalanne C."/>
            <person name="Gautier V."/>
            <person name="Ament-Velasquez S.L."/>
            <person name="Kruys A."/>
            <person name="Hutchinson M.I."/>
            <person name="Powell A.J."/>
            <person name="Barry K."/>
            <person name="Miller A.N."/>
            <person name="Grigoriev I.V."/>
            <person name="Debuchy R."/>
            <person name="Gladieux P."/>
            <person name="Hiltunen Thoren M."/>
            <person name="Johannesson H."/>
        </authorList>
    </citation>
    <scope>NUCLEOTIDE SEQUENCE</scope>
    <source>
        <strain evidence="1">CBS 103.79</strain>
    </source>
</reference>